<keyword evidence="4" id="KW-1185">Reference proteome</keyword>
<feature type="domain" description="DUF58" evidence="2">
    <location>
        <begin position="200"/>
        <end position="285"/>
    </location>
</feature>
<organism evidence="3 4">
    <name type="scientific">Nocardioides bizhenqiangii</name>
    <dbReference type="NCBI Taxonomy" id="3095076"/>
    <lineage>
        <taxon>Bacteria</taxon>
        <taxon>Bacillati</taxon>
        <taxon>Actinomycetota</taxon>
        <taxon>Actinomycetes</taxon>
        <taxon>Propionibacteriales</taxon>
        <taxon>Nocardioidaceae</taxon>
        <taxon>Nocardioides</taxon>
    </lineage>
</organism>
<accession>A0ABZ0ZLE5</accession>
<keyword evidence="1" id="KW-1133">Transmembrane helix</keyword>
<dbReference type="InterPro" id="IPR002881">
    <property type="entry name" value="DUF58"/>
</dbReference>
<evidence type="ECO:0000313" key="3">
    <source>
        <dbReference type="EMBL" id="WQQ25023.1"/>
    </source>
</evidence>
<dbReference type="PANTHER" id="PTHR34351:SF1">
    <property type="entry name" value="SLR1927 PROTEIN"/>
    <property type="match status" value="1"/>
</dbReference>
<evidence type="ECO:0000313" key="4">
    <source>
        <dbReference type="Proteomes" id="UP001327225"/>
    </source>
</evidence>
<dbReference type="PANTHER" id="PTHR34351">
    <property type="entry name" value="SLR1927 PROTEIN-RELATED"/>
    <property type="match status" value="1"/>
</dbReference>
<dbReference type="Proteomes" id="UP001327225">
    <property type="component" value="Chromosome"/>
</dbReference>
<evidence type="ECO:0000256" key="1">
    <source>
        <dbReference type="SAM" id="Phobius"/>
    </source>
</evidence>
<dbReference type="RefSeq" id="WP_322936558.1">
    <property type="nucleotide sequence ID" value="NZ_CP141059.1"/>
</dbReference>
<name>A0ABZ0ZLE5_9ACTN</name>
<feature type="transmembrane region" description="Helical" evidence="1">
    <location>
        <begin position="12"/>
        <end position="30"/>
    </location>
</feature>
<dbReference type="EMBL" id="CP141059">
    <property type="protein sequence ID" value="WQQ25023.1"/>
    <property type="molecule type" value="Genomic_DNA"/>
</dbReference>
<dbReference type="Pfam" id="PF01882">
    <property type="entry name" value="DUF58"/>
    <property type="match status" value="1"/>
</dbReference>
<gene>
    <name evidence="3" type="ORF">SHK19_13725</name>
</gene>
<evidence type="ECO:0000259" key="2">
    <source>
        <dbReference type="Pfam" id="PF01882"/>
    </source>
</evidence>
<keyword evidence="1" id="KW-0812">Transmembrane</keyword>
<sequence>MRDGLAGLTLRGRAFLAAGVTAICCAVLLGQSTLTRIGVLVVALPLVSAFVIGRRRYALAVTRSVHPRLVAAGQPARIDLELTNAGRPSAGAILVEDQVPYALGTRPRFVLQGIARQWQRRVSYQVRSDVRGRFEIGPLTIRIADPFGLIELRRMVPGVAPLVVTPRTVVLPRIPVMGGWSGSGEHRPQAFAAGSAEDVSVREYRRGDELRRVHWRSSARVGDLMVRREEQPWEARATVLLDNRLRAHRGQGLGSSFEFAVVAAASLVLHLDQHGYAVRLVLADGSGADETSTAVLERLALVTTRQTAVIDVGWTGDQTRGGLVVAVLGGLEQRDSIALRQIRHDAGTALAMVLDVEQWAGRAAQGQPGPSPSVAGLGWRTVTLGPRDRLDSAWRDLGRASGRAAAAAGVASTRGGR</sequence>
<protein>
    <submittedName>
        <fullName evidence="3">DUF58 domain-containing protein</fullName>
    </submittedName>
</protein>
<reference evidence="4" key="1">
    <citation type="submission" date="2023-12" db="EMBL/GenBank/DDBJ databases">
        <title>Novel species in genus Nocardioides.</title>
        <authorList>
            <person name="Zhou H."/>
        </authorList>
    </citation>
    <scope>NUCLEOTIDE SEQUENCE [LARGE SCALE GENOMIC DNA]</scope>
    <source>
        <strain evidence="4">HM61</strain>
    </source>
</reference>
<keyword evidence="1" id="KW-0472">Membrane</keyword>
<feature type="transmembrane region" description="Helical" evidence="1">
    <location>
        <begin position="36"/>
        <end position="53"/>
    </location>
</feature>
<proteinExistence type="predicted"/>